<keyword evidence="4" id="KW-1185">Reference proteome</keyword>
<feature type="region of interest" description="Disordered" evidence="1">
    <location>
        <begin position="1"/>
        <end position="29"/>
    </location>
</feature>
<sequence length="85" mass="9720">MTDNGKGFNYQDYDLIPNKTNDKQTKAHQGIGLRNMKERLNFYQGDLIVHSEENGTTVIARIPQTQLRYIANNASENPIKGEEHD</sequence>
<dbReference type="Proteomes" id="UP001139646">
    <property type="component" value="Unassembled WGS sequence"/>
</dbReference>
<gene>
    <name evidence="3" type="ORF">L3081_16410</name>
</gene>
<dbReference type="Gene3D" id="3.30.565.10">
    <property type="entry name" value="Histidine kinase-like ATPase, C-terminal domain"/>
    <property type="match status" value="1"/>
</dbReference>
<dbReference type="InterPro" id="IPR003594">
    <property type="entry name" value="HATPase_dom"/>
</dbReference>
<name>A0ABS9X5G6_9GAMM</name>
<feature type="domain" description="Histidine kinase/HSP90-like ATPase" evidence="2">
    <location>
        <begin position="2"/>
        <end position="65"/>
    </location>
</feature>
<dbReference type="SUPFAM" id="SSF55874">
    <property type="entry name" value="ATPase domain of HSP90 chaperone/DNA topoisomerase II/histidine kinase"/>
    <property type="match status" value="1"/>
</dbReference>
<protein>
    <recommendedName>
        <fullName evidence="2">Histidine kinase/HSP90-like ATPase domain-containing protein</fullName>
    </recommendedName>
</protein>
<evidence type="ECO:0000259" key="2">
    <source>
        <dbReference type="Pfam" id="PF02518"/>
    </source>
</evidence>
<evidence type="ECO:0000256" key="1">
    <source>
        <dbReference type="SAM" id="MobiDB-lite"/>
    </source>
</evidence>
<proteinExistence type="predicted"/>
<dbReference type="Pfam" id="PF02518">
    <property type="entry name" value="HATPase_c"/>
    <property type="match status" value="1"/>
</dbReference>
<dbReference type="EMBL" id="JAKKSL010000003">
    <property type="protein sequence ID" value="MCI2284681.1"/>
    <property type="molecule type" value="Genomic_DNA"/>
</dbReference>
<accession>A0ABS9X5G6</accession>
<reference evidence="3" key="1">
    <citation type="submission" date="2022-01" db="EMBL/GenBank/DDBJ databases">
        <title>Colwellia maritima, isolated from seawater.</title>
        <authorList>
            <person name="Kristyanto S."/>
            <person name="Jung J."/>
            <person name="Jeon C.O."/>
        </authorList>
    </citation>
    <scope>NUCLEOTIDE SEQUENCE</scope>
    <source>
        <strain evidence="3">MSW7</strain>
    </source>
</reference>
<comment type="caution">
    <text evidence="3">The sequence shown here is derived from an EMBL/GenBank/DDBJ whole genome shotgun (WGS) entry which is preliminary data.</text>
</comment>
<dbReference type="InterPro" id="IPR036890">
    <property type="entry name" value="HATPase_C_sf"/>
</dbReference>
<evidence type="ECO:0000313" key="4">
    <source>
        <dbReference type="Proteomes" id="UP001139646"/>
    </source>
</evidence>
<organism evidence="3 4">
    <name type="scientific">Colwellia maritima</name>
    <dbReference type="NCBI Taxonomy" id="2912588"/>
    <lineage>
        <taxon>Bacteria</taxon>
        <taxon>Pseudomonadati</taxon>
        <taxon>Pseudomonadota</taxon>
        <taxon>Gammaproteobacteria</taxon>
        <taxon>Alteromonadales</taxon>
        <taxon>Colwelliaceae</taxon>
        <taxon>Colwellia</taxon>
    </lineage>
</organism>
<evidence type="ECO:0000313" key="3">
    <source>
        <dbReference type="EMBL" id="MCI2284681.1"/>
    </source>
</evidence>
<dbReference type="RefSeq" id="WP_242287567.1">
    <property type="nucleotide sequence ID" value="NZ_JAKKSL010000003.1"/>
</dbReference>